<dbReference type="PANTHER" id="PTHR19211:SF14">
    <property type="entry name" value="ATP-BINDING CASSETTE SUB-FAMILY F MEMBER 1"/>
    <property type="match status" value="1"/>
</dbReference>
<evidence type="ECO:0000256" key="1">
    <source>
        <dbReference type="ARBA" id="ARBA00005417"/>
    </source>
</evidence>
<dbReference type="STRING" id="582667.SAMN05192568_100757"/>
<name>A0A1I4J0Q8_9HYPH</name>
<reference evidence="8" key="1">
    <citation type="submission" date="2016-10" db="EMBL/GenBank/DDBJ databases">
        <authorList>
            <person name="Varghese N."/>
            <person name="Submissions S."/>
        </authorList>
    </citation>
    <scope>NUCLEOTIDE SEQUENCE [LARGE SCALE GENOMIC DNA]</scope>
    <source>
        <strain evidence="8">BL36</strain>
    </source>
</reference>
<dbReference type="CDD" id="cd03221">
    <property type="entry name" value="ABCF_EF-3"/>
    <property type="match status" value="2"/>
</dbReference>
<evidence type="ECO:0000259" key="6">
    <source>
        <dbReference type="PROSITE" id="PS50893"/>
    </source>
</evidence>
<keyword evidence="8" id="KW-1185">Reference proteome</keyword>
<feature type="region of interest" description="Disordered" evidence="5">
    <location>
        <begin position="545"/>
        <end position="567"/>
    </location>
</feature>
<keyword evidence="2" id="KW-0677">Repeat</keyword>
<gene>
    <name evidence="7" type="ORF">SAMN05192568_100757</name>
</gene>
<dbReference type="Gene3D" id="1.10.287.380">
    <property type="entry name" value="Valyl-tRNA synthetase, C-terminal domain"/>
    <property type="match status" value="1"/>
</dbReference>
<dbReference type="Gene3D" id="3.40.50.300">
    <property type="entry name" value="P-loop containing nucleotide triphosphate hydrolases"/>
    <property type="match status" value="2"/>
</dbReference>
<dbReference type="InterPro" id="IPR037118">
    <property type="entry name" value="Val-tRNA_synth_C_sf"/>
</dbReference>
<dbReference type="SUPFAM" id="SSF52540">
    <property type="entry name" value="P-loop containing nucleoside triphosphate hydrolases"/>
    <property type="match status" value="2"/>
</dbReference>
<dbReference type="PANTHER" id="PTHR19211">
    <property type="entry name" value="ATP-BINDING TRANSPORT PROTEIN-RELATED"/>
    <property type="match status" value="1"/>
</dbReference>
<evidence type="ECO:0000313" key="8">
    <source>
        <dbReference type="Proteomes" id="UP000199048"/>
    </source>
</evidence>
<feature type="compositionally biased region" description="Basic and acidic residues" evidence="5">
    <location>
        <begin position="545"/>
        <end position="554"/>
    </location>
</feature>
<dbReference type="AlphaFoldDB" id="A0A1I4J0Q8"/>
<evidence type="ECO:0000256" key="5">
    <source>
        <dbReference type="SAM" id="MobiDB-lite"/>
    </source>
</evidence>
<organism evidence="7 8">
    <name type="scientific">Methylobacterium pseudosasicola</name>
    <dbReference type="NCBI Taxonomy" id="582667"/>
    <lineage>
        <taxon>Bacteria</taxon>
        <taxon>Pseudomonadati</taxon>
        <taxon>Pseudomonadota</taxon>
        <taxon>Alphaproteobacteria</taxon>
        <taxon>Hyphomicrobiales</taxon>
        <taxon>Methylobacteriaceae</taxon>
        <taxon>Methylobacterium</taxon>
    </lineage>
</organism>
<comment type="similarity">
    <text evidence="1">Belongs to the ABC transporter superfamily.</text>
</comment>
<dbReference type="InterPro" id="IPR017871">
    <property type="entry name" value="ABC_transporter-like_CS"/>
</dbReference>
<dbReference type="PROSITE" id="PS00211">
    <property type="entry name" value="ABC_TRANSPORTER_1"/>
    <property type="match status" value="2"/>
</dbReference>
<feature type="domain" description="ABC transporter" evidence="6">
    <location>
        <begin position="27"/>
        <end position="267"/>
    </location>
</feature>
<dbReference type="EMBL" id="FOTK01000007">
    <property type="protein sequence ID" value="SFL59837.1"/>
    <property type="molecule type" value="Genomic_DNA"/>
</dbReference>
<dbReference type="GO" id="GO:0016887">
    <property type="term" value="F:ATP hydrolysis activity"/>
    <property type="evidence" value="ECO:0007669"/>
    <property type="project" value="InterPro"/>
</dbReference>
<sequence length="646" mass="70061">MRGRLACDRADRALASPGSDGQNAAMLRVHDLTYRIGDRLILDAANFTIPEGARVGLVGRNGAGKTTLFKAILGDLPVDAKSVSLPKGMRIGAVAQEAPAGPETLHAVVLAADTERSRLMTEAEHADGLRRAEIETRLVDIGAHSAPARAAAILHGLGFDAAAQARPCSDFSGGWRMRVALAAVLFSEPDLLLLDEPTNYLDIEGTLWLYDYLERYPRTAIIISHDRDLLDTSVDHILHLDRGKLTIYRGGYTSFAKQLSEKRVLLAKAKVKQDAERAHLQSFIDRFKAKATKARQAQSRVKRLAKMEPIAALIEDDVPVIHLPSPEKPLSPPIVAMERVKAGYGDRVVLSGLDLSLAPDDRVALLGANGNGKSTFCKLIGGRMGPIAGEMRRSSKMEVAYFAQHQLDELRPAESAYAHVRTLMPDVPEAKVRSATARLGFAANKADTPVEKLSGGEKARLLMGLAAFHGPHLLILDEPTNHLDIESRQALVEAINDYEGAVILVSHDRFLVEACADRLWLVADGTVKTFDGDMDDYRRFVLSGPEREETRDAESSGGQKAEARRAGVERRAALAPLRKKLDGIEARMAKLTAAIQKIDAALEDGSAFRENAAKAGEIAKMRADAASALAAAEEEWLMVSEEIEAA</sequence>
<dbReference type="Proteomes" id="UP000199048">
    <property type="component" value="Unassembled WGS sequence"/>
</dbReference>
<evidence type="ECO:0000256" key="3">
    <source>
        <dbReference type="ARBA" id="ARBA00022741"/>
    </source>
</evidence>
<evidence type="ECO:0000313" key="7">
    <source>
        <dbReference type="EMBL" id="SFL59837.1"/>
    </source>
</evidence>
<feature type="domain" description="ABC transporter" evidence="6">
    <location>
        <begin position="335"/>
        <end position="549"/>
    </location>
</feature>
<dbReference type="Pfam" id="PF00005">
    <property type="entry name" value="ABC_tran"/>
    <property type="match status" value="2"/>
</dbReference>
<evidence type="ECO:0000256" key="2">
    <source>
        <dbReference type="ARBA" id="ARBA00022737"/>
    </source>
</evidence>
<keyword evidence="4 7" id="KW-0067">ATP-binding</keyword>
<dbReference type="GO" id="GO:0003677">
    <property type="term" value="F:DNA binding"/>
    <property type="evidence" value="ECO:0007669"/>
    <property type="project" value="InterPro"/>
</dbReference>
<evidence type="ECO:0000256" key="4">
    <source>
        <dbReference type="ARBA" id="ARBA00022840"/>
    </source>
</evidence>
<dbReference type="PROSITE" id="PS50893">
    <property type="entry name" value="ABC_TRANSPORTER_2"/>
    <property type="match status" value="2"/>
</dbReference>
<dbReference type="InterPro" id="IPR032781">
    <property type="entry name" value="ABC_tran_Xtn"/>
</dbReference>
<dbReference type="InterPro" id="IPR027417">
    <property type="entry name" value="P-loop_NTPase"/>
</dbReference>
<dbReference type="InterPro" id="IPR003593">
    <property type="entry name" value="AAA+_ATPase"/>
</dbReference>
<dbReference type="InterPro" id="IPR050611">
    <property type="entry name" value="ABCF"/>
</dbReference>
<dbReference type="GO" id="GO:0005524">
    <property type="term" value="F:ATP binding"/>
    <property type="evidence" value="ECO:0007669"/>
    <property type="project" value="UniProtKB-KW"/>
</dbReference>
<dbReference type="Pfam" id="PF12848">
    <property type="entry name" value="ABC_tran_Xtn"/>
    <property type="match status" value="1"/>
</dbReference>
<accession>A0A1I4J0Q8</accession>
<dbReference type="InterPro" id="IPR003439">
    <property type="entry name" value="ABC_transporter-like_ATP-bd"/>
</dbReference>
<dbReference type="FunFam" id="3.40.50.300:FF:000011">
    <property type="entry name" value="Putative ABC transporter ATP-binding component"/>
    <property type="match status" value="1"/>
</dbReference>
<protein>
    <submittedName>
        <fullName evidence="7">ATP-binding cassette, subfamily F, member 3</fullName>
    </submittedName>
</protein>
<dbReference type="SMART" id="SM00382">
    <property type="entry name" value="AAA"/>
    <property type="match status" value="2"/>
</dbReference>
<keyword evidence="3" id="KW-0547">Nucleotide-binding</keyword>
<proteinExistence type="inferred from homology"/>